<dbReference type="RefSeq" id="WP_126704693.1">
    <property type="nucleotide sequence ID" value="NZ_CP034593.1"/>
</dbReference>
<sequence length="340" mass="35270">MVASLFAASDPSVTLVYGGTRSYLASHIYRGLNAGMQPGAAIGATLALLLPAVFLAIYLTRTIMSSWSAGGLLAFGQADVSTYFGRQRLYQFMSFALLALIGLVLVVIIAGALGVNIGEVLNASTVQTTLVTVIAIVVGASLVGLWTARLSKRGSSSAFVVSFVLILSFLVSQTVMGMVLSSLLRNAVIIGQTPVLPSLVGGGAFAGGYIAVGIAYLSIATPIAHLTMSGILRSTTDLYGAALDNGADRFRAVFTVLPAVAPRLVVMMAILSGIILTRLSPILFVQPPGYAAPSTNLLTMASAGWDEHVFALGVVSAIIPVLAFAYAATHEFRGKGRKNA</sequence>
<keyword evidence="2 5" id="KW-0812">Transmembrane</keyword>
<dbReference type="OrthoDB" id="7062303at2"/>
<name>A0A3Q9G5H7_9ACTO</name>
<reference evidence="6 7" key="1">
    <citation type="submission" date="2018-12" db="EMBL/GenBank/DDBJ databases">
        <title>Complete genome sequence of Flaviflexus sp. H23T48.</title>
        <authorList>
            <person name="Bae J.-W."/>
            <person name="Lee J.-Y."/>
        </authorList>
    </citation>
    <scope>NUCLEOTIDE SEQUENCE [LARGE SCALE GENOMIC DNA]</scope>
    <source>
        <strain evidence="6 7">H23T48</strain>
    </source>
</reference>
<keyword evidence="4 5" id="KW-0472">Membrane</keyword>
<dbReference type="SUPFAM" id="SSF161098">
    <property type="entry name" value="MetI-like"/>
    <property type="match status" value="1"/>
</dbReference>
<feature type="transmembrane region" description="Helical" evidence="5">
    <location>
        <begin position="309"/>
        <end position="328"/>
    </location>
</feature>
<dbReference type="AlphaFoldDB" id="A0A3Q9G5H7"/>
<evidence type="ECO:0000256" key="3">
    <source>
        <dbReference type="ARBA" id="ARBA00022989"/>
    </source>
</evidence>
<dbReference type="GO" id="GO:0016020">
    <property type="term" value="C:membrane"/>
    <property type="evidence" value="ECO:0007669"/>
    <property type="project" value="UniProtKB-SubCell"/>
</dbReference>
<evidence type="ECO:0000256" key="2">
    <source>
        <dbReference type="ARBA" id="ARBA00022692"/>
    </source>
</evidence>
<comment type="subcellular location">
    <subcellularLocation>
        <location evidence="1">Membrane</location>
        <topology evidence="1">Multi-pass membrane protein</topology>
    </subcellularLocation>
</comment>
<feature type="transmembrane region" description="Helical" evidence="5">
    <location>
        <begin position="204"/>
        <end position="232"/>
    </location>
</feature>
<evidence type="ECO:0000313" key="6">
    <source>
        <dbReference type="EMBL" id="AZQ77891.1"/>
    </source>
</evidence>
<evidence type="ECO:0000256" key="4">
    <source>
        <dbReference type="ARBA" id="ARBA00023136"/>
    </source>
</evidence>
<feature type="transmembrane region" description="Helical" evidence="5">
    <location>
        <begin position="160"/>
        <end position="184"/>
    </location>
</feature>
<feature type="transmembrane region" description="Helical" evidence="5">
    <location>
        <begin position="253"/>
        <end position="276"/>
    </location>
</feature>
<accession>A0A3Q9G5H7</accession>
<dbReference type="Proteomes" id="UP000280344">
    <property type="component" value="Chromosome"/>
</dbReference>
<keyword evidence="7" id="KW-1185">Reference proteome</keyword>
<proteinExistence type="predicted"/>
<feature type="transmembrane region" description="Helical" evidence="5">
    <location>
        <begin position="129"/>
        <end position="148"/>
    </location>
</feature>
<dbReference type="KEGG" id="flh:EJ997_11645"/>
<dbReference type="EMBL" id="CP034593">
    <property type="protein sequence ID" value="AZQ77891.1"/>
    <property type="molecule type" value="Genomic_DNA"/>
</dbReference>
<dbReference type="InterPro" id="IPR035906">
    <property type="entry name" value="MetI-like_sf"/>
</dbReference>
<gene>
    <name evidence="6" type="ORF">EJ997_11645</name>
</gene>
<protein>
    <recommendedName>
        <fullName evidence="8">ABC transporter permease</fullName>
    </recommendedName>
</protein>
<evidence type="ECO:0000256" key="5">
    <source>
        <dbReference type="SAM" id="Phobius"/>
    </source>
</evidence>
<evidence type="ECO:0000313" key="7">
    <source>
        <dbReference type="Proteomes" id="UP000280344"/>
    </source>
</evidence>
<feature type="transmembrane region" description="Helical" evidence="5">
    <location>
        <begin position="39"/>
        <end position="59"/>
    </location>
</feature>
<feature type="transmembrane region" description="Helical" evidence="5">
    <location>
        <begin position="95"/>
        <end position="117"/>
    </location>
</feature>
<keyword evidence="3 5" id="KW-1133">Transmembrane helix</keyword>
<evidence type="ECO:0000256" key="1">
    <source>
        <dbReference type="ARBA" id="ARBA00004141"/>
    </source>
</evidence>
<organism evidence="6 7">
    <name type="scientific">Flaviflexus ciconiae</name>
    <dbReference type="NCBI Taxonomy" id="2496867"/>
    <lineage>
        <taxon>Bacteria</taxon>
        <taxon>Bacillati</taxon>
        <taxon>Actinomycetota</taxon>
        <taxon>Actinomycetes</taxon>
        <taxon>Actinomycetales</taxon>
        <taxon>Actinomycetaceae</taxon>
        <taxon>Flaviflexus</taxon>
    </lineage>
</organism>
<evidence type="ECO:0008006" key="8">
    <source>
        <dbReference type="Google" id="ProtNLM"/>
    </source>
</evidence>